<proteinExistence type="predicted"/>
<dbReference type="Proteomes" id="UP000838412">
    <property type="component" value="Chromosome 2"/>
</dbReference>
<dbReference type="Pfam" id="PF00483">
    <property type="entry name" value="NTP_transferase"/>
    <property type="match status" value="1"/>
</dbReference>
<accession>A0A8J9ZFS8</accession>
<dbReference type="PANTHER" id="PTHR42883">
    <property type="entry name" value="GLUCOSE-1-PHOSPHATE THYMIDYLTRANSFERASE"/>
    <property type="match status" value="1"/>
</dbReference>
<dbReference type="EMBL" id="OV696687">
    <property type="protein sequence ID" value="CAH1253125.1"/>
    <property type="molecule type" value="Genomic_DNA"/>
</dbReference>
<gene>
    <name evidence="2" type="primary">Hypp1091</name>
    <name evidence="2" type="ORF">BLAG_LOCUS13009</name>
</gene>
<feature type="domain" description="Nucleotidyl transferase" evidence="1">
    <location>
        <begin position="50"/>
        <end position="276"/>
    </location>
</feature>
<name>A0A8J9ZFS8_BRALA</name>
<protein>
    <submittedName>
        <fullName evidence="2">Hypp1091 protein</fullName>
    </submittedName>
</protein>
<dbReference type="SUPFAM" id="SSF53448">
    <property type="entry name" value="Nucleotide-diphospho-sugar transferases"/>
    <property type="match status" value="1"/>
</dbReference>
<dbReference type="Gene3D" id="3.90.550.10">
    <property type="entry name" value="Spore Coat Polysaccharide Biosynthesis Protein SpsA, Chain A"/>
    <property type="match status" value="1"/>
</dbReference>
<evidence type="ECO:0000313" key="3">
    <source>
        <dbReference type="Proteomes" id="UP000838412"/>
    </source>
</evidence>
<dbReference type="InterPro" id="IPR029044">
    <property type="entry name" value="Nucleotide-diphossugar_trans"/>
</dbReference>
<dbReference type="InterPro" id="IPR005835">
    <property type="entry name" value="NTP_transferase_dom"/>
</dbReference>
<dbReference type="AlphaFoldDB" id="A0A8J9ZFS8"/>
<evidence type="ECO:0000313" key="2">
    <source>
        <dbReference type="EMBL" id="CAH1253125.1"/>
    </source>
</evidence>
<dbReference type="OrthoDB" id="6339427at2759"/>
<organism evidence="2 3">
    <name type="scientific">Branchiostoma lanceolatum</name>
    <name type="common">Common lancelet</name>
    <name type="synonym">Amphioxus lanceolatum</name>
    <dbReference type="NCBI Taxonomy" id="7740"/>
    <lineage>
        <taxon>Eukaryota</taxon>
        <taxon>Metazoa</taxon>
        <taxon>Chordata</taxon>
        <taxon>Cephalochordata</taxon>
        <taxon>Leptocardii</taxon>
        <taxon>Amphioxiformes</taxon>
        <taxon>Branchiostomatidae</taxon>
        <taxon>Branchiostoma</taxon>
    </lineage>
</organism>
<reference evidence="2" key="1">
    <citation type="submission" date="2022-01" db="EMBL/GenBank/DDBJ databases">
        <authorList>
            <person name="Braso-Vives M."/>
        </authorList>
    </citation>
    <scope>NUCLEOTIDE SEQUENCE</scope>
</reference>
<keyword evidence="3" id="KW-1185">Reference proteome</keyword>
<dbReference type="PANTHER" id="PTHR42883:SF2">
    <property type="entry name" value="THYMIDYLYLTRANSFERASE"/>
    <property type="match status" value="1"/>
</dbReference>
<sequence length="288" mass="33459">MLLIPVIINHKCIFPLMLQEMKVLFLAAGYGTRLERDVLADQSGRYDHLRGVPKPLVPVGGHRLISHWMNILMKLDTVEQFYLVTNQKYLAQFEAWAQAWPKLQIFSDGTTDNETRSGAVRCIQLAVQHFHITDDLLVIGGDTLFYEDFDLQTFLKTFNELQTKTKDACLVTYYNCAEHETVKFGILEVDERDVVTRFREKPQPEETPSRRACPCFYLYSSSSLPLLQEFLLERKDRPLKEIDAPGNFLQYLYTRRPVFVYEISGRFDVGGLQSYIVCDQYFMQKKGQ</sequence>
<evidence type="ECO:0000259" key="1">
    <source>
        <dbReference type="Pfam" id="PF00483"/>
    </source>
</evidence>